<proteinExistence type="predicted"/>
<dbReference type="PROSITE" id="PS51194">
    <property type="entry name" value="HELICASE_CTER"/>
    <property type="match status" value="1"/>
</dbReference>
<sequence length="964" mass="109258">MRRYFSSNYKNIMYTRDSEKHQGLRNAQLGAIHAIASFFTMNSKQAAITVMPTGSGKTAVLMVAPYLLGKNKVLVVTPSAMVRGQIADDFQELTTLCNANVFKASMKKPVVYEMLHKYNDEMIPIYEKSDVIVATPQCALSLSETDWAKKKITLVEVDEAHHTPAKTWQQILINTDKATHILFTATPFRLDCKEIKGEIVYDYPLSMAYRDGIFGEIQYIAVPDGGDTDLRIAKKAEEVLLADRDEGLEHYIMVRTDSKSSADVLERLYRENTSLNLKRIDSSMSNVKVKQYIQELKKHSIDGIICVDMLGEGFDFPNLKIAAVHAPHKSLAATLQFVGRFARTNAANIGKAKFIAVENEDLEIENNRLYAKDAIWQEMIIDMSEGKNQKEQANRRYYKGYQSLAGVVDEDRIPIQAITLNCHDRIYKVKGFNLEADFPEEFNVGTRIHRNKEDNTIIGIGLEYVSPLWMSAEFRINKVYTLYIIHYQKKLGLLHIYSQCHTEKIYDRLAEVFCEEYDKIPKFEMNRVLGYLNGFEIFNSGMVNRYSESGEAYRIMAGSDVSDSIDPSTGKMYSAGHVFCKATDISSGESENITIGYSSASKVWSSEYRNIPDYIQWVERLGEKITNSNIKVRTNTNYDYIPMAERLTEYPDNLFFADYAGTTYSSPPIIRSRSKPGNGYRLTDFSLTIKETSKTQVTIAILNTELSMTLTCDIQGKYSSEEADLYTRIGTEEYGLEDYFNDNPVLFRTLDESLITGSEIYKGNPDAISFDQKKIEDFDWDELNTDVGLEFGSSRFKGKVSIQDALEQHLKLDAQNTYILYDHGSGEIADYIAIQVQDNQVIVRLYHVKKMHSAKYNACMEDVYEVAGQAVKSTIWLRTKGKFTEKISSRHTVGHCKPVRGDFQECLRVLRDAGKRVTAFIVIVQPALSKSAKMTDKVQEVLAAASTYIKRAGKVQGLEIIGSK</sequence>
<dbReference type="Gene3D" id="3.40.50.300">
    <property type="entry name" value="P-loop containing nucleotide triphosphate hydrolases"/>
    <property type="match status" value="2"/>
</dbReference>
<feature type="domain" description="Helicase ATP-binding" evidence="1">
    <location>
        <begin position="38"/>
        <end position="205"/>
    </location>
</feature>
<evidence type="ECO:0000313" key="4">
    <source>
        <dbReference type="Proteomes" id="UP000430222"/>
    </source>
</evidence>
<gene>
    <name evidence="3" type="ORF">FYJ78_10830</name>
</gene>
<protein>
    <submittedName>
        <fullName evidence="3">DEAD/DEAH box helicase</fullName>
    </submittedName>
</protein>
<dbReference type="InterPro" id="IPR006935">
    <property type="entry name" value="Helicase/UvrB_N"/>
</dbReference>
<dbReference type="InterPro" id="IPR027417">
    <property type="entry name" value="P-loop_NTPase"/>
</dbReference>
<dbReference type="Proteomes" id="UP000430222">
    <property type="component" value="Unassembled WGS sequence"/>
</dbReference>
<evidence type="ECO:0000313" key="3">
    <source>
        <dbReference type="EMBL" id="MSV25650.1"/>
    </source>
</evidence>
<dbReference type="PROSITE" id="PS51192">
    <property type="entry name" value="HELICASE_ATP_BIND_1"/>
    <property type="match status" value="1"/>
</dbReference>
<dbReference type="GO" id="GO:0003677">
    <property type="term" value="F:DNA binding"/>
    <property type="evidence" value="ECO:0007669"/>
    <property type="project" value="InterPro"/>
</dbReference>
<dbReference type="PANTHER" id="PTHR47396:SF1">
    <property type="entry name" value="ATP-DEPENDENT HELICASE IRC3-RELATED"/>
    <property type="match status" value="1"/>
</dbReference>
<dbReference type="PANTHER" id="PTHR47396">
    <property type="entry name" value="TYPE I RESTRICTION ENZYME ECOKI R PROTEIN"/>
    <property type="match status" value="1"/>
</dbReference>
<dbReference type="Pfam" id="PF00271">
    <property type="entry name" value="Helicase_C"/>
    <property type="match status" value="1"/>
</dbReference>
<name>A0A6I2UZY7_9FIRM</name>
<dbReference type="GO" id="GO:0004386">
    <property type="term" value="F:helicase activity"/>
    <property type="evidence" value="ECO:0007669"/>
    <property type="project" value="UniProtKB-KW"/>
</dbReference>
<dbReference type="AlphaFoldDB" id="A0A6I2UZY7"/>
<dbReference type="InterPro" id="IPR014001">
    <property type="entry name" value="Helicase_ATP-bd"/>
</dbReference>
<dbReference type="GO" id="GO:0005524">
    <property type="term" value="F:ATP binding"/>
    <property type="evidence" value="ECO:0007669"/>
    <property type="project" value="InterPro"/>
</dbReference>
<comment type="caution">
    <text evidence="3">The sequence shown here is derived from an EMBL/GenBank/DDBJ whole genome shotgun (WGS) entry which is preliminary data.</text>
</comment>
<keyword evidence="3" id="KW-0067">ATP-binding</keyword>
<accession>A0A6I2UZY7</accession>
<dbReference type="CDD" id="cd18785">
    <property type="entry name" value="SF2_C"/>
    <property type="match status" value="1"/>
</dbReference>
<reference evidence="3 4" key="1">
    <citation type="submission" date="2019-08" db="EMBL/GenBank/DDBJ databases">
        <title>In-depth cultivation of the pig gut microbiome towards novel bacterial diversity and tailored functional studies.</title>
        <authorList>
            <person name="Wylensek D."/>
            <person name="Hitch T.C.A."/>
            <person name="Clavel T."/>
        </authorList>
    </citation>
    <scope>NUCLEOTIDE SEQUENCE [LARGE SCALE GENOMIC DNA]</scope>
    <source>
        <strain evidence="4">WCA-380-WT-3B3</strain>
    </source>
</reference>
<dbReference type="EMBL" id="VUNL01000013">
    <property type="protein sequence ID" value="MSV25650.1"/>
    <property type="molecule type" value="Genomic_DNA"/>
</dbReference>
<dbReference type="Pfam" id="PF04851">
    <property type="entry name" value="ResIII"/>
    <property type="match status" value="1"/>
</dbReference>
<dbReference type="GO" id="GO:0005829">
    <property type="term" value="C:cytosol"/>
    <property type="evidence" value="ECO:0007669"/>
    <property type="project" value="TreeGrafter"/>
</dbReference>
<dbReference type="InterPro" id="IPR001650">
    <property type="entry name" value="Helicase_C-like"/>
</dbReference>
<dbReference type="SMART" id="SM00487">
    <property type="entry name" value="DEXDc"/>
    <property type="match status" value="1"/>
</dbReference>
<feature type="domain" description="Helicase C-terminal" evidence="2">
    <location>
        <begin position="235"/>
        <end position="387"/>
    </location>
</feature>
<dbReference type="SUPFAM" id="SSF52540">
    <property type="entry name" value="P-loop containing nucleoside triphosphate hydrolases"/>
    <property type="match status" value="1"/>
</dbReference>
<dbReference type="SMART" id="SM00490">
    <property type="entry name" value="HELICc"/>
    <property type="match status" value="1"/>
</dbReference>
<dbReference type="GO" id="GO:0016787">
    <property type="term" value="F:hydrolase activity"/>
    <property type="evidence" value="ECO:0007669"/>
    <property type="project" value="InterPro"/>
</dbReference>
<keyword evidence="4" id="KW-1185">Reference proteome</keyword>
<keyword evidence="3" id="KW-0547">Nucleotide-binding</keyword>
<dbReference type="InterPro" id="IPR050742">
    <property type="entry name" value="Helicase_Restrict-Modif_Enz"/>
</dbReference>
<organism evidence="3 4">
    <name type="scientific">Selenomonas montiformis</name>
    <dbReference type="NCBI Taxonomy" id="2652285"/>
    <lineage>
        <taxon>Bacteria</taxon>
        <taxon>Bacillati</taxon>
        <taxon>Bacillota</taxon>
        <taxon>Negativicutes</taxon>
        <taxon>Selenomonadales</taxon>
        <taxon>Selenomonadaceae</taxon>
        <taxon>Selenomonas</taxon>
    </lineage>
</organism>
<keyword evidence="3" id="KW-0347">Helicase</keyword>
<evidence type="ECO:0000259" key="2">
    <source>
        <dbReference type="PROSITE" id="PS51194"/>
    </source>
</evidence>
<keyword evidence="3" id="KW-0378">Hydrolase</keyword>
<evidence type="ECO:0000259" key="1">
    <source>
        <dbReference type="PROSITE" id="PS51192"/>
    </source>
</evidence>